<proteinExistence type="predicted"/>
<keyword evidence="1" id="KW-1133">Transmembrane helix</keyword>
<evidence type="ECO:0000313" key="2">
    <source>
        <dbReference type="EMBL" id="JAH66199.1"/>
    </source>
</evidence>
<protein>
    <submittedName>
        <fullName evidence="2">Uncharacterized protein</fullName>
    </submittedName>
</protein>
<name>A0A0E9UK10_ANGAN</name>
<accession>A0A0E9UK10</accession>
<keyword evidence="1" id="KW-0472">Membrane</keyword>
<feature type="transmembrane region" description="Helical" evidence="1">
    <location>
        <begin position="37"/>
        <end position="58"/>
    </location>
</feature>
<keyword evidence="1" id="KW-0812">Transmembrane</keyword>
<reference evidence="2" key="2">
    <citation type="journal article" date="2015" name="Fish Shellfish Immunol.">
        <title>Early steps in the European eel (Anguilla anguilla)-Vibrio vulnificus interaction in the gills: Role of the RtxA13 toxin.</title>
        <authorList>
            <person name="Callol A."/>
            <person name="Pajuelo D."/>
            <person name="Ebbesson L."/>
            <person name="Teles M."/>
            <person name="MacKenzie S."/>
            <person name="Amaro C."/>
        </authorList>
    </citation>
    <scope>NUCLEOTIDE SEQUENCE</scope>
</reference>
<reference evidence="2" key="1">
    <citation type="submission" date="2014-11" db="EMBL/GenBank/DDBJ databases">
        <authorList>
            <person name="Amaro Gonzalez C."/>
        </authorList>
    </citation>
    <scope>NUCLEOTIDE SEQUENCE</scope>
</reference>
<evidence type="ECO:0000256" key="1">
    <source>
        <dbReference type="SAM" id="Phobius"/>
    </source>
</evidence>
<sequence length="59" mass="6513">MTSRSVQKCLGSFFFCLVSLLKSESRCDQNISATLQWGGVSGKVLTGGVFFCSFVFFFL</sequence>
<dbReference type="AlphaFoldDB" id="A0A0E9UK10"/>
<organism evidence="2">
    <name type="scientific">Anguilla anguilla</name>
    <name type="common">European freshwater eel</name>
    <name type="synonym">Muraena anguilla</name>
    <dbReference type="NCBI Taxonomy" id="7936"/>
    <lineage>
        <taxon>Eukaryota</taxon>
        <taxon>Metazoa</taxon>
        <taxon>Chordata</taxon>
        <taxon>Craniata</taxon>
        <taxon>Vertebrata</taxon>
        <taxon>Euteleostomi</taxon>
        <taxon>Actinopterygii</taxon>
        <taxon>Neopterygii</taxon>
        <taxon>Teleostei</taxon>
        <taxon>Anguilliformes</taxon>
        <taxon>Anguillidae</taxon>
        <taxon>Anguilla</taxon>
    </lineage>
</organism>
<dbReference type="EMBL" id="GBXM01042378">
    <property type="protein sequence ID" value="JAH66199.1"/>
    <property type="molecule type" value="Transcribed_RNA"/>
</dbReference>